<dbReference type="InterPro" id="IPR005814">
    <property type="entry name" value="Aminotrans_3"/>
</dbReference>
<dbReference type="OrthoDB" id="9801052at2"/>
<dbReference type="SUPFAM" id="SSF53383">
    <property type="entry name" value="PLP-dependent transferases"/>
    <property type="match status" value="1"/>
</dbReference>
<evidence type="ECO:0000256" key="4">
    <source>
        <dbReference type="ARBA" id="ARBA00022898"/>
    </source>
</evidence>
<keyword evidence="5" id="KW-0055">Arginine biosynthesis</keyword>
<keyword evidence="2 5" id="KW-0028">Amino-acid biosynthesis</keyword>
<comment type="caution">
    <text evidence="7">The sequence shown here is derived from an EMBL/GenBank/DDBJ whole genome shotgun (WGS) entry which is preliminary data.</text>
</comment>
<dbReference type="HAMAP" id="MF_01107">
    <property type="entry name" value="ArgD_aminotrans_3"/>
    <property type="match status" value="1"/>
</dbReference>
<comment type="miscellaneous">
    <text evidence="5">May also have succinyldiaminopimelate aminotransferase activity, thus carrying out the corresponding step in lysine biosynthesis.</text>
</comment>
<gene>
    <name evidence="5" type="primary">argD</name>
    <name evidence="7" type="ORF">AF335_07545</name>
    <name evidence="6" type="ORF">FHS36_005227</name>
</gene>
<dbReference type="Gene3D" id="3.90.1150.10">
    <property type="entry name" value="Aspartate Aminotransferase, domain 1"/>
    <property type="match status" value="1"/>
</dbReference>
<dbReference type="InterPro" id="IPR015424">
    <property type="entry name" value="PyrdxlP-dep_Trfase"/>
</dbReference>
<evidence type="ECO:0000256" key="2">
    <source>
        <dbReference type="ARBA" id="ARBA00022605"/>
    </source>
</evidence>
<dbReference type="NCBIfam" id="TIGR00707">
    <property type="entry name" value="argD"/>
    <property type="match status" value="1"/>
</dbReference>
<reference evidence="7" key="2">
    <citation type="submission" date="2015-07" db="EMBL/GenBank/DDBJ databases">
        <authorList>
            <person name="Noorani M."/>
        </authorList>
    </citation>
    <scope>NUCLEOTIDE SEQUENCE [LARGE SCALE GENOMIC DNA]</scope>
    <source>
        <strain evidence="7">ATCC 27428</strain>
    </source>
</reference>
<dbReference type="NCBIfam" id="NF002874">
    <property type="entry name" value="PRK03244.1"/>
    <property type="match status" value="1"/>
</dbReference>
<dbReference type="GO" id="GO:0006526">
    <property type="term" value="P:L-arginine biosynthetic process"/>
    <property type="evidence" value="ECO:0007669"/>
    <property type="project" value="UniProtKB-UniRule"/>
</dbReference>
<dbReference type="GO" id="GO:0030170">
    <property type="term" value="F:pyridoxal phosphate binding"/>
    <property type="evidence" value="ECO:0007669"/>
    <property type="project" value="InterPro"/>
</dbReference>
<evidence type="ECO:0000313" key="7">
    <source>
        <dbReference type="EMBL" id="PNE34439.1"/>
    </source>
</evidence>
<dbReference type="Pfam" id="PF00202">
    <property type="entry name" value="Aminotran_3"/>
    <property type="match status" value="1"/>
</dbReference>
<protein>
    <recommendedName>
        <fullName evidence="5">Acetylornithine aminotransferase</fullName>
        <shortName evidence="5">ACOAT</shortName>
        <ecNumber evidence="5">2.6.1.11</ecNumber>
    </recommendedName>
</protein>
<dbReference type="PANTHER" id="PTHR11986">
    <property type="entry name" value="AMINOTRANSFERASE CLASS III"/>
    <property type="match status" value="1"/>
</dbReference>
<dbReference type="RefSeq" id="WP_102917506.1">
    <property type="nucleotide sequence ID" value="NZ_JACHJF010000020.1"/>
</dbReference>
<dbReference type="EMBL" id="LGUI01000002">
    <property type="protein sequence ID" value="PNE34439.1"/>
    <property type="molecule type" value="Genomic_DNA"/>
</dbReference>
<dbReference type="EC" id="2.6.1.11" evidence="5"/>
<sequence>MTGDGAARTGVTGGGAELTDRWRAVMMDNYGTPPLALVRGEGSTVWDADGRAYTDLTGGIAVNSLGHAHPAVVEAVGRQVGRLGHVSNLFVSEPPVRLAERLLSLAGRKGRVYFANSGAEAVEAAFKIARRTGRPHMVATEGGFHGRTMGALALTGQPAKRDPFRPLPGGVSHIPFGDAAALRAAVTEDTAAVFVEPVQGEAGVLPAPEGYLRAAREITRAAGALLVLDEVQTGVGRTGHWFAHQADTGVDPDVVTLAKGLGGGMPIGATLAFGAAAGLLTPGQHGSTFGGNPVACAAGLAVLETIAAEGLLDHVKRMGERLRRGVEELRHPLVGRVRGAGLLLGVVLTEPVAARVRASAQDAGFLVNATGADTLRLAPALTLGDAEADAFVAALPGILGH</sequence>
<dbReference type="InterPro" id="IPR050103">
    <property type="entry name" value="Class-III_PLP-dep_AT"/>
</dbReference>
<dbReference type="EMBL" id="JACHJF010000020">
    <property type="protein sequence ID" value="MBB5121758.1"/>
    <property type="molecule type" value="Genomic_DNA"/>
</dbReference>
<organism evidence="7 8">
    <name type="scientific">Streptomyces eurocidicus</name>
    <name type="common">Streptoverticillium eurocidicus</name>
    <dbReference type="NCBI Taxonomy" id="66423"/>
    <lineage>
        <taxon>Bacteria</taxon>
        <taxon>Bacillati</taxon>
        <taxon>Actinomycetota</taxon>
        <taxon>Actinomycetes</taxon>
        <taxon>Kitasatosporales</taxon>
        <taxon>Streptomycetaceae</taxon>
        <taxon>Streptomyces</taxon>
    </lineage>
</organism>
<dbReference type="FunFam" id="3.40.640.10:FF:000004">
    <property type="entry name" value="Acetylornithine aminotransferase"/>
    <property type="match status" value="1"/>
</dbReference>
<name>A0A2N8P0B6_STREU</name>
<keyword evidence="1 5" id="KW-0032">Aminotransferase</keyword>
<evidence type="ECO:0000313" key="8">
    <source>
        <dbReference type="Proteomes" id="UP000235945"/>
    </source>
</evidence>
<feature type="modified residue" description="N6-(pyridoxal phosphate)lysine" evidence="5">
    <location>
        <position position="259"/>
    </location>
</feature>
<reference evidence="8" key="1">
    <citation type="submission" date="2015-07" db="EMBL/GenBank/DDBJ databases">
        <authorList>
            <person name="Graham D.E."/>
            <person name="Giannone R.J."/>
            <person name="Gulvik C.A."/>
            <person name="Hettich R.L."/>
            <person name="Klingeman D.M."/>
            <person name="Mahan K.M."/>
            <person name="Parry R.J."/>
            <person name="Spain J.C."/>
        </authorList>
    </citation>
    <scope>NUCLEOTIDE SEQUENCE [LARGE SCALE GENOMIC DNA]</scope>
    <source>
        <strain evidence="8">ATCC 27428</strain>
    </source>
</reference>
<dbReference type="InterPro" id="IPR004636">
    <property type="entry name" value="AcOrn/SuccOrn_fam"/>
</dbReference>
<feature type="binding site" evidence="5">
    <location>
        <begin position="229"/>
        <end position="232"/>
    </location>
    <ligand>
        <name>pyridoxal 5'-phosphate</name>
        <dbReference type="ChEBI" id="CHEBI:597326"/>
    </ligand>
</feature>
<comment type="pathway">
    <text evidence="5">Amino-acid biosynthesis; L-arginine biosynthesis; N(2)-acetyl-L-ornithine from L-glutamate: step 4/4.</text>
</comment>
<dbReference type="PROSITE" id="PS00600">
    <property type="entry name" value="AA_TRANSFER_CLASS_3"/>
    <property type="match status" value="1"/>
</dbReference>
<dbReference type="InterPro" id="IPR049704">
    <property type="entry name" value="Aminotrans_3_PPA_site"/>
</dbReference>
<keyword evidence="8" id="KW-1185">Reference proteome</keyword>
<feature type="binding site" evidence="5">
    <location>
        <position position="288"/>
    </location>
    <ligand>
        <name>pyridoxal 5'-phosphate</name>
        <dbReference type="ChEBI" id="CHEBI:597326"/>
    </ligand>
</feature>
<dbReference type="CDD" id="cd00610">
    <property type="entry name" value="OAT_like"/>
    <property type="match status" value="1"/>
</dbReference>
<dbReference type="Gene3D" id="3.40.640.10">
    <property type="entry name" value="Type I PLP-dependent aspartate aminotransferase-like (Major domain)"/>
    <property type="match status" value="1"/>
</dbReference>
<dbReference type="PANTHER" id="PTHR11986:SF79">
    <property type="entry name" value="ACETYLORNITHINE AMINOTRANSFERASE, MITOCHONDRIAL"/>
    <property type="match status" value="1"/>
</dbReference>
<dbReference type="AlphaFoldDB" id="A0A2N8P0B6"/>
<evidence type="ECO:0000313" key="9">
    <source>
        <dbReference type="Proteomes" id="UP000528608"/>
    </source>
</evidence>
<dbReference type="GO" id="GO:0003992">
    <property type="term" value="F:N2-acetyl-L-ornithine:2-oxoglutarate 5-aminotransferase activity"/>
    <property type="evidence" value="ECO:0007669"/>
    <property type="project" value="UniProtKB-UniRule"/>
</dbReference>
<comment type="subcellular location">
    <subcellularLocation>
        <location evidence="5">Cytoplasm</location>
    </subcellularLocation>
</comment>
<comment type="subunit">
    <text evidence="5">Homodimer.</text>
</comment>
<keyword evidence="3 5" id="KW-0808">Transferase</keyword>
<dbReference type="GO" id="GO:0005737">
    <property type="term" value="C:cytoplasm"/>
    <property type="evidence" value="ECO:0007669"/>
    <property type="project" value="UniProtKB-SubCell"/>
</dbReference>
<comment type="cofactor">
    <cofactor evidence="5">
        <name>pyridoxal 5'-phosphate</name>
        <dbReference type="ChEBI" id="CHEBI:597326"/>
    </cofactor>
    <text evidence="5">Binds 1 pyridoxal phosphate per subunit.</text>
</comment>
<dbReference type="InterPro" id="IPR015421">
    <property type="entry name" value="PyrdxlP-dep_Trfase_major"/>
</dbReference>
<feature type="binding site" evidence="5">
    <location>
        <position position="147"/>
    </location>
    <ligand>
        <name>N(2)-acetyl-L-ornithine</name>
        <dbReference type="ChEBI" id="CHEBI:57805"/>
    </ligand>
</feature>
<keyword evidence="5" id="KW-0963">Cytoplasm</keyword>
<feature type="binding site" evidence="5">
    <location>
        <position position="144"/>
    </location>
    <ligand>
        <name>pyridoxal 5'-phosphate</name>
        <dbReference type="ChEBI" id="CHEBI:597326"/>
    </ligand>
</feature>
<dbReference type="PIRSF" id="PIRSF000521">
    <property type="entry name" value="Transaminase_4ab_Lys_Orn"/>
    <property type="match status" value="1"/>
</dbReference>
<dbReference type="UniPathway" id="UPA00068">
    <property type="reaction ID" value="UER00109"/>
</dbReference>
<evidence type="ECO:0000256" key="3">
    <source>
        <dbReference type="ARBA" id="ARBA00022679"/>
    </source>
</evidence>
<keyword evidence="4 5" id="KW-0663">Pyridoxal phosphate</keyword>
<dbReference type="Proteomes" id="UP000528608">
    <property type="component" value="Unassembled WGS sequence"/>
</dbReference>
<feature type="binding site" evidence="5">
    <location>
        <begin position="118"/>
        <end position="119"/>
    </location>
    <ligand>
        <name>pyridoxal 5'-phosphate</name>
        <dbReference type="ChEBI" id="CHEBI:597326"/>
    </ligand>
</feature>
<evidence type="ECO:0000256" key="5">
    <source>
        <dbReference type="HAMAP-Rule" id="MF_01107"/>
    </source>
</evidence>
<comment type="similarity">
    <text evidence="5">Belongs to the class-III pyridoxal-phosphate-dependent aminotransferase family. ArgD subfamily.</text>
</comment>
<reference evidence="6 9" key="3">
    <citation type="submission" date="2020-08" db="EMBL/GenBank/DDBJ databases">
        <title>Genomic Encyclopedia of Type Strains, Phase III (KMG-III): the genomes of soil and plant-associated and newly described type strains.</title>
        <authorList>
            <person name="Whitman W."/>
        </authorList>
    </citation>
    <scope>NUCLEOTIDE SEQUENCE [LARGE SCALE GENOMIC DNA]</scope>
    <source>
        <strain evidence="6 9">CECT 3259</strain>
    </source>
</reference>
<feature type="binding site" evidence="5">
    <location>
        <position position="287"/>
    </location>
    <ligand>
        <name>N(2)-acetyl-L-ornithine</name>
        <dbReference type="ChEBI" id="CHEBI:57805"/>
    </ligand>
</feature>
<dbReference type="GO" id="GO:0042802">
    <property type="term" value="F:identical protein binding"/>
    <property type="evidence" value="ECO:0007669"/>
    <property type="project" value="TreeGrafter"/>
</dbReference>
<comment type="catalytic activity">
    <reaction evidence="5">
        <text>N(2)-acetyl-L-ornithine + 2-oxoglutarate = N-acetyl-L-glutamate 5-semialdehyde + L-glutamate</text>
        <dbReference type="Rhea" id="RHEA:18049"/>
        <dbReference type="ChEBI" id="CHEBI:16810"/>
        <dbReference type="ChEBI" id="CHEBI:29123"/>
        <dbReference type="ChEBI" id="CHEBI:29985"/>
        <dbReference type="ChEBI" id="CHEBI:57805"/>
        <dbReference type="EC" id="2.6.1.11"/>
    </reaction>
</comment>
<proteinExistence type="inferred from homology"/>
<dbReference type="InterPro" id="IPR015422">
    <property type="entry name" value="PyrdxlP-dep_Trfase_small"/>
</dbReference>
<accession>A0A2N8P0B6</accession>
<dbReference type="Proteomes" id="UP000235945">
    <property type="component" value="Unassembled WGS sequence"/>
</dbReference>
<evidence type="ECO:0000313" key="6">
    <source>
        <dbReference type="EMBL" id="MBB5121758.1"/>
    </source>
</evidence>
<evidence type="ECO:0000256" key="1">
    <source>
        <dbReference type="ARBA" id="ARBA00022576"/>
    </source>
</evidence>
<dbReference type="NCBIfam" id="NF002325">
    <property type="entry name" value="PRK01278.1"/>
    <property type="match status" value="1"/>
</dbReference>